<proteinExistence type="predicted"/>
<name>A0ABS1TLF4_9BACI</name>
<reference evidence="1 2" key="1">
    <citation type="submission" date="2021-01" db="EMBL/GenBank/DDBJ databases">
        <title>Genome public.</title>
        <authorList>
            <person name="Liu C."/>
            <person name="Sun Q."/>
        </authorList>
    </citation>
    <scope>NUCLEOTIDE SEQUENCE [LARGE SCALE GENOMIC DNA]</scope>
    <source>
        <strain evidence="1 2">YIM B02564</strain>
    </source>
</reference>
<evidence type="ECO:0000313" key="2">
    <source>
        <dbReference type="Proteomes" id="UP000623967"/>
    </source>
</evidence>
<evidence type="ECO:0000313" key="1">
    <source>
        <dbReference type="EMBL" id="MBL4952023.1"/>
    </source>
</evidence>
<keyword evidence="2" id="KW-1185">Reference proteome</keyword>
<gene>
    <name evidence="1" type="ORF">JK635_07345</name>
</gene>
<organism evidence="1 2">
    <name type="scientific">Neobacillus paridis</name>
    <dbReference type="NCBI Taxonomy" id="2803862"/>
    <lineage>
        <taxon>Bacteria</taxon>
        <taxon>Bacillati</taxon>
        <taxon>Bacillota</taxon>
        <taxon>Bacilli</taxon>
        <taxon>Bacillales</taxon>
        <taxon>Bacillaceae</taxon>
        <taxon>Neobacillus</taxon>
    </lineage>
</organism>
<comment type="caution">
    <text evidence="1">The sequence shown here is derived from an EMBL/GenBank/DDBJ whole genome shotgun (WGS) entry which is preliminary data.</text>
</comment>
<protein>
    <submittedName>
        <fullName evidence="1">Uncharacterized protein</fullName>
    </submittedName>
</protein>
<accession>A0ABS1TLF4</accession>
<dbReference type="EMBL" id="JAESWB010000134">
    <property type="protein sequence ID" value="MBL4952023.1"/>
    <property type="molecule type" value="Genomic_DNA"/>
</dbReference>
<sequence>MLKVTVEEDSEKVGEFEGEFILFAGENGNLGICHISGAVSMERLVRVSTSILNGAVHSLKQKIVPHIAKEQGVTDAEGIKKLEEKIKEYFFQLITEEIKN</sequence>
<dbReference type="RefSeq" id="WP_202653304.1">
    <property type="nucleotide sequence ID" value="NZ_JAESWB010000134.1"/>
</dbReference>
<dbReference type="Proteomes" id="UP000623967">
    <property type="component" value="Unassembled WGS sequence"/>
</dbReference>